<reference evidence="2 3" key="1">
    <citation type="submission" date="2018-10" db="EMBL/GenBank/DDBJ databases">
        <title>Kocuria tytouropygialis sp. nov., isolated from the uropygial gland of an American barn owl (Tyto furcata).</title>
        <authorList>
            <person name="Braun M.S."/>
            <person name="Wang E."/>
            <person name="Zimmermann S."/>
            <person name="Wagner H."/>
            <person name="Wink M."/>
        </authorList>
    </citation>
    <scope>NUCLEOTIDE SEQUENCE [LARGE SCALE GENOMIC DNA]</scope>
    <source>
        <strain evidence="2 3">442</strain>
    </source>
</reference>
<dbReference type="SUPFAM" id="SSF109854">
    <property type="entry name" value="DinB/YfiT-like putative metalloenzymes"/>
    <property type="match status" value="1"/>
</dbReference>
<proteinExistence type="predicted"/>
<keyword evidence="3" id="KW-1185">Reference proteome</keyword>
<dbReference type="Gene3D" id="1.20.120.450">
    <property type="entry name" value="dinb family like domain"/>
    <property type="match status" value="1"/>
</dbReference>
<feature type="domain" description="Mycothiol-dependent maleylpyruvate isomerase metal-binding" evidence="1">
    <location>
        <begin position="16"/>
        <end position="149"/>
    </location>
</feature>
<dbReference type="GO" id="GO:0016853">
    <property type="term" value="F:isomerase activity"/>
    <property type="evidence" value="ECO:0007669"/>
    <property type="project" value="UniProtKB-KW"/>
</dbReference>
<keyword evidence="2" id="KW-0670">Pyruvate</keyword>
<dbReference type="RefSeq" id="WP_110919612.1">
    <property type="nucleotide sequence ID" value="NZ_PNJG02000001.1"/>
</dbReference>
<dbReference type="InterPro" id="IPR034660">
    <property type="entry name" value="DinB/YfiT-like"/>
</dbReference>
<evidence type="ECO:0000313" key="2">
    <source>
        <dbReference type="EMBL" id="RKQ36791.1"/>
    </source>
</evidence>
<dbReference type="NCBIfam" id="TIGR03083">
    <property type="entry name" value="maleylpyruvate isomerase family mycothiol-dependent enzyme"/>
    <property type="match status" value="1"/>
</dbReference>
<dbReference type="InterPro" id="IPR036527">
    <property type="entry name" value="SCP2_sterol-bd_dom_sf"/>
</dbReference>
<gene>
    <name evidence="2" type="ORF">C1C97_004025</name>
</gene>
<keyword evidence="2" id="KW-0413">Isomerase</keyword>
<organism evidence="2 3">
    <name type="scientific">Kocuria tytonis</name>
    <dbReference type="NCBI Taxonomy" id="2054280"/>
    <lineage>
        <taxon>Bacteria</taxon>
        <taxon>Bacillati</taxon>
        <taxon>Actinomycetota</taxon>
        <taxon>Actinomycetes</taxon>
        <taxon>Micrococcales</taxon>
        <taxon>Micrococcaceae</taxon>
        <taxon>Kocuria</taxon>
    </lineage>
</organism>
<dbReference type="GO" id="GO:0046872">
    <property type="term" value="F:metal ion binding"/>
    <property type="evidence" value="ECO:0007669"/>
    <property type="project" value="InterPro"/>
</dbReference>
<sequence length="232" mass="25091">MVNSTRLSSDLSRLHGETDSYLATATSLSGSQLSEPSLCGSWDRAHVVAHLASNARAIAKLVDWAVTGRRQQPYSSRDARDAEIAELARLPREELLRVSEESAEHFERQCERLAGALAAEDLDLHGKPVTAAAIPAVRIAEVVLHHHDLDTSWTLADAQPQSVLDALEGAVRTMRAKDAPGMTLRTAEHDEWIIGDGGQLVTGDRVGMVLWLARGHTDGVSSEGALPELPAW</sequence>
<protein>
    <submittedName>
        <fullName evidence="2">Maleylpyruvate isomerase family mycothiol-dependent enzyme</fullName>
    </submittedName>
</protein>
<name>A0A495A9P4_9MICC</name>
<dbReference type="Pfam" id="PF11716">
    <property type="entry name" value="MDMPI_N"/>
    <property type="match status" value="1"/>
</dbReference>
<dbReference type="EMBL" id="PNJG02000001">
    <property type="protein sequence ID" value="RKQ36791.1"/>
    <property type="molecule type" value="Genomic_DNA"/>
</dbReference>
<comment type="caution">
    <text evidence="2">The sequence shown here is derived from an EMBL/GenBank/DDBJ whole genome shotgun (WGS) entry which is preliminary data.</text>
</comment>
<dbReference type="InterPro" id="IPR017517">
    <property type="entry name" value="Maleyloyr_isom"/>
</dbReference>
<dbReference type="OrthoDB" id="5118203at2"/>
<accession>A0A495A9P4</accession>
<evidence type="ECO:0000313" key="3">
    <source>
        <dbReference type="Proteomes" id="UP000249516"/>
    </source>
</evidence>
<dbReference type="AlphaFoldDB" id="A0A495A9P4"/>
<dbReference type="Proteomes" id="UP000249516">
    <property type="component" value="Unassembled WGS sequence"/>
</dbReference>
<evidence type="ECO:0000259" key="1">
    <source>
        <dbReference type="Pfam" id="PF11716"/>
    </source>
</evidence>
<dbReference type="SUPFAM" id="SSF55718">
    <property type="entry name" value="SCP-like"/>
    <property type="match status" value="1"/>
</dbReference>
<dbReference type="InterPro" id="IPR024344">
    <property type="entry name" value="MDMPI_metal-binding"/>
</dbReference>